<evidence type="ECO:0000256" key="2">
    <source>
        <dbReference type="ARBA" id="ARBA00022490"/>
    </source>
</evidence>
<dbReference type="GO" id="GO:0000027">
    <property type="term" value="P:ribosomal large subunit assembly"/>
    <property type="evidence" value="ECO:0007669"/>
    <property type="project" value="UniProtKB-UniRule"/>
</dbReference>
<gene>
    <name evidence="10" type="primary">deaD</name>
    <name evidence="10" type="synonym">csdA</name>
    <name evidence="16" type="ORF">H8K32_07785</name>
</gene>
<proteinExistence type="inferred from homology"/>
<dbReference type="PROSITE" id="PS51195">
    <property type="entry name" value="Q_MOTIF"/>
    <property type="match status" value="1"/>
</dbReference>
<protein>
    <recommendedName>
        <fullName evidence="10">ATP-dependent RNA helicase DeaD</fullName>
        <ecNumber evidence="10">3.6.4.13</ecNumber>
    </recommendedName>
    <alternativeName>
        <fullName evidence="10">Cold-shock DEAD box protein A</fullName>
    </alternativeName>
</protein>
<evidence type="ECO:0000256" key="7">
    <source>
        <dbReference type="ARBA" id="ARBA00022884"/>
    </source>
</evidence>
<feature type="compositionally biased region" description="Basic and acidic residues" evidence="12">
    <location>
        <begin position="630"/>
        <end position="640"/>
    </location>
</feature>
<dbReference type="EC" id="3.6.4.13" evidence="10"/>
<dbReference type="PANTHER" id="PTHR47963">
    <property type="entry name" value="DEAD-BOX ATP-DEPENDENT RNA HELICASE 47, MITOCHONDRIAL"/>
    <property type="match status" value="1"/>
</dbReference>
<dbReference type="GO" id="GO:0070417">
    <property type="term" value="P:cellular response to cold"/>
    <property type="evidence" value="ECO:0007669"/>
    <property type="project" value="InterPro"/>
</dbReference>
<dbReference type="RefSeq" id="WP_186911924.1">
    <property type="nucleotide sequence ID" value="NZ_JACOFV010000006.1"/>
</dbReference>
<keyword evidence="2 10" id="KW-0963">Cytoplasm</keyword>
<dbReference type="Proteomes" id="UP000634011">
    <property type="component" value="Unassembled WGS sequence"/>
</dbReference>
<feature type="domain" description="DEAD-box RNA helicase Q" evidence="15">
    <location>
        <begin position="8"/>
        <end position="36"/>
    </location>
</feature>
<comment type="function">
    <text evidence="10">DEAD-box RNA helicase involved in various cellular processes at low temperature, including ribosome biogenesis, mRNA degradation and translation initiation.</text>
</comment>
<dbReference type="Gene3D" id="3.40.50.300">
    <property type="entry name" value="P-loop containing nucleotide triphosphate hydrolases"/>
    <property type="match status" value="2"/>
</dbReference>
<evidence type="ECO:0000256" key="8">
    <source>
        <dbReference type="ARBA" id="ARBA00023016"/>
    </source>
</evidence>
<keyword evidence="8 10" id="KW-0346">Stress response</keyword>
<dbReference type="EMBL" id="JACOFV010000006">
    <property type="protein sequence ID" value="MBC3861992.1"/>
    <property type="molecule type" value="Genomic_DNA"/>
</dbReference>
<dbReference type="InterPro" id="IPR011545">
    <property type="entry name" value="DEAD/DEAH_box_helicase_dom"/>
</dbReference>
<dbReference type="InterPro" id="IPR014001">
    <property type="entry name" value="Helicase_ATP-bd"/>
</dbReference>
<dbReference type="InterPro" id="IPR034415">
    <property type="entry name" value="CsdA_RRM"/>
</dbReference>
<evidence type="ECO:0000256" key="10">
    <source>
        <dbReference type="HAMAP-Rule" id="MF_00964"/>
    </source>
</evidence>
<evidence type="ECO:0000259" key="13">
    <source>
        <dbReference type="PROSITE" id="PS51192"/>
    </source>
</evidence>
<feature type="compositionally biased region" description="Basic and acidic residues" evidence="12">
    <location>
        <begin position="441"/>
        <end position="494"/>
    </location>
</feature>
<feature type="short sequence motif" description="Q motif" evidence="11">
    <location>
        <begin position="8"/>
        <end position="36"/>
    </location>
</feature>
<keyword evidence="4 10" id="KW-0378">Hydrolase</keyword>
<dbReference type="HAMAP" id="MF_00964">
    <property type="entry name" value="DEAD_helicase_DeaD"/>
    <property type="match status" value="1"/>
</dbReference>
<feature type="region of interest" description="Disordered" evidence="12">
    <location>
        <begin position="571"/>
        <end position="645"/>
    </location>
</feature>
<dbReference type="InterPro" id="IPR014014">
    <property type="entry name" value="RNA_helicase_DEAD_Q_motif"/>
</dbReference>
<accession>A0A923HHX6</accession>
<feature type="region of interest" description="Disordered" evidence="12">
    <location>
        <begin position="721"/>
        <end position="792"/>
    </location>
</feature>
<dbReference type="Pfam" id="PF25399">
    <property type="entry name" value="DeaD_dimer"/>
    <property type="match status" value="1"/>
</dbReference>
<dbReference type="CDD" id="cd12499">
    <property type="entry name" value="RRM_EcCsdA_like"/>
    <property type="match status" value="2"/>
</dbReference>
<evidence type="ECO:0000256" key="11">
    <source>
        <dbReference type="PROSITE-ProRule" id="PRU00552"/>
    </source>
</evidence>
<name>A0A923HHX6_9BURK</name>
<feature type="compositionally biased region" description="Basic and acidic residues" evidence="12">
    <location>
        <begin position="741"/>
        <end position="767"/>
    </location>
</feature>
<dbReference type="InterPro" id="IPR000629">
    <property type="entry name" value="RNA-helicase_DEAD-box_CS"/>
</dbReference>
<dbReference type="InterPro" id="IPR028618">
    <property type="entry name" value="DEAD_helicase_DeaD"/>
</dbReference>
<dbReference type="GO" id="GO:0003724">
    <property type="term" value="F:RNA helicase activity"/>
    <property type="evidence" value="ECO:0007669"/>
    <property type="project" value="UniProtKB-UniRule"/>
</dbReference>
<keyword evidence="17" id="KW-1185">Reference proteome</keyword>
<keyword evidence="5 10" id="KW-0347">Helicase</keyword>
<dbReference type="SMART" id="SM00490">
    <property type="entry name" value="HELICc"/>
    <property type="match status" value="1"/>
</dbReference>
<evidence type="ECO:0000259" key="15">
    <source>
        <dbReference type="PROSITE" id="PS51195"/>
    </source>
</evidence>
<dbReference type="GO" id="GO:0033592">
    <property type="term" value="F:RNA strand annealing activity"/>
    <property type="evidence" value="ECO:0007669"/>
    <property type="project" value="TreeGrafter"/>
</dbReference>
<evidence type="ECO:0000256" key="12">
    <source>
        <dbReference type="SAM" id="MobiDB-lite"/>
    </source>
</evidence>
<dbReference type="Gene3D" id="3.30.70.330">
    <property type="match status" value="2"/>
</dbReference>
<feature type="domain" description="Helicase C-terminal" evidence="14">
    <location>
        <begin position="234"/>
        <end position="381"/>
    </location>
</feature>
<dbReference type="InterPro" id="IPR012677">
    <property type="entry name" value="Nucleotide-bd_a/b_plait_sf"/>
</dbReference>
<evidence type="ECO:0000256" key="6">
    <source>
        <dbReference type="ARBA" id="ARBA00022840"/>
    </source>
</evidence>
<dbReference type="InterPro" id="IPR057325">
    <property type="entry name" value="DeaD_dimer"/>
</dbReference>
<dbReference type="PANTHER" id="PTHR47963:SF8">
    <property type="entry name" value="ATP-DEPENDENT RNA HELICASE DEAD"/>
    <property type="match status" value="1"/>
</dbReference>
<feature type="region of interest" description="Disordered" evidence="12">
    <location>
        <begin position="441"/>
        <end position="501"/>
    </location>
</feature>
<sequence length="792" mass="86763">MSESTPIITFSDLQLSAPLLRALQDVGYETPSPIQAATIPILLDNRDVLGQAQTGTGKTASFALPILSRLDIRQTTPQALVLAPTRELAIQVAEAFQTYARHIPGFHVLPIYGGQSYGPQLSALRRGVHVVVGTPGRVIDHLDKGSLDLSKIKTLVLDEADEMLRMGFIDDVERILQETPEGRQTALFSATMPSAIKRIAQTYLNKPAEVTIAAKTGTADNIRQRYWLVSGMHKLDALTRILEAETFDGMIIFARTKLGTEELAAKLDARGFSVAAINGDINQQQRERTIQQLKDGKIDILVATDVAARGLDVERISHVINYDVPYDPESYTHRIGRTGRAGRSGEAILFITPREKNLLKAIERATRQPVSPLELPTIQTVNNVRIARFKDQISTALAEGGLDEYTSLIEDYEREHNIPAIEIAAALAKMARGDEPLLLDKNRKEVKSDDSWRDERPARNDRGDRGDRGDRPGRDRGDRFEREDRSVRREHSPRTAEPGMQTYRIAVGHEHGVKPGNIVGAIANEANIESKFIGRIDIYDDYTILDLPDDLPADMLDHLKSVRVAGQSLRISAEKAGGSTSAPARSPRSEPRAERTERTERAPRIADAAPGSRMNQVVERAFSAPDEDDRPAKPKKEKASKGKVSVPMQTYRIEVGKADTVTPANIVGAIANEAGMEAKYIGRIDIFDNHSTLDLPVGMPPELLAQLKGVWVAGKQIKISPVGEPTSGGVAHDFPAGQKKSGGDRRVLEKAAGKPGARSDSRSDSKPAGKFSNGRPSKFDKDSGTTRRKPSK</sequence>
<keyword evidence="3 10" id="KW-0547">Nucleotide-binding</keyword>
<dbReference type="PROSITE" id="PS51194">
    <property type="entry name" value="HELICASE_CTER"/>
    <property type="match status" value="1"/>
</dbReference>
<dbReference type="Pfam" id="PF00270">
    <property type="entry name" value="DEAD"/>
    <property type="match status" value="1"/>
</dbReference>
<dbReference type="GO" id="GO:0005829">
    <property type="term" value="C:cytosol"/>
    <property type="evidence" value="ECO:0007669"/>
    <property type="project" value="TreeGrafter"/>
</dbReference>
<dbReference type="SMART" id="SM00487">
    <property type="entry name" value="DEXDc"/>
    <property type="match status" value="1"/>
</dbReference>
<dbReference type="FunFam" id="3.30.70.330:FF:000068">
    <property type="entry name" value="ATP-dependent RNA helicase DeaD"/>
    <property type="match status" value="1"/>
</dbReference>
<dbReference type="GO" id="GO:0005840">
    <property type="term" value="C:ribosome"/>
    <property type="evidence" value="ECO:0007669"/>
    <property type="project" value="TreeGrafter"/>
</dbReference>
<evidence type="ECO:0000259" key="14">
    <source>
        <dbReference type="PROSITE" id="PS51194"/>
    </source>
</evidence>
<dbReference type="InterPro" id="IPR027417">
    <property type="entry name" value="P-loop_NTPase"/>
</dbReference>
<evidence type="ECO:0000313" key="17">
    <source>
        <dbReference type="Proteomes" id="UP000634011"/>
    </source>
</evidence>
<dbReference type="InterPro" id="IPR050547">
    <property type="entry name" value="DEAD_box_RNA_helicases"/>
</dbReference>
<feature type="domain" description="Helicase ATP-binding" evidence="13">
    <location>
        <begin position="39"/>
        <end position="210"/>
    </location>
</feature>
<dbReference type="AlphaFoldDB" id="A0A923HHX6"/>
<dbReference type="InterPro" id="IPR044742">
    <property type="entry name" value="DEAD/DEAH_RhlB"/>
</dbReference>
<evidence type="ECO:0000256" key="1">
    <source>
        <dbReference type="ARBA" id="ARBA00004496"/>
    </source>
</evidence>
<evidence type="ECO:0000256" key="3">
    <source>
        <dbReference type="ARBA" id="ARBA00022741"/>
    </source>
</evidence>
<evidence type="ECO:0000313" key="16">
    <source>
        <dbReference type="EMBL" id="MBC3861992.1"/>
    </source>
</evidence>
<dbReference type="GO" id="GO:0016787">
    <property type="term" value="F:hydrolase activity"/>
    <property type="evidence" value="ECO:0007669"/>
    <property type="project" value="UniProtKB-KW"/>
</dbReference>
<evidence type="ECO:0000256" key="9">
    <source>
        <dbReference type="ARBA" id="ARBA00047984"/>
    </source>
</evidence>
<evidence type="ECO:0000256" key="5">
    <source>
        <dbReference type="ARBA" id="ARBA00022806"/>
    </source>
</evidence>
<dbReference type="GO" id="GO:0006401">
    <property type="term" value="P:RNA catabolic process"/>
    <property type="evidence" value="ECO:0007669"/>
    <property type="project" value="UniProtKB-UniRule"/>
</dbReference>
<dbReference type="Pfam" id="PF00271">
    <property type="entry name" value="Helicase_C"/>
    <property type="match status" value="1"/>
</dbReference>
<comment type="similarity">
    <text evidence="10">Belongs to the DEAD box helicase family. DeaD/CsdA subfamily.</text>
</comment>
<dbReference type="CDD" id="cd18787">
    <property type="entry name" value="SF2_C_DEAD"/>
    <property type="match status" value="1"/>
</dbReference>
<comment type="catalytic activity">
    <reaction evidence="9 10">
        <text>ATP + H2O = ADP + phosphate + H(+)</text>
        <dbReference type="Rhea" id="RHEA:13065"/>
        <dbReference type="ChEBI" id="CHEBI:15377"/>
        <dbReference type="ChEBI" id="CHEBI:15378"/>
        <dbReference type="ChEBI" id="CHEBI:30616"/>
        <dbReference type="ChEBI" id="CHEBI:43474"/>
        <dbReference type="ChEBI" id="CHEBI:456216"/>
        <dbReference type="EC" id="3.6.4.13"/>
    </reaction>
</comment>
<dbReference type="Pfam" id="PF03880">
    <property type="entry name" value="DbpA"/>
    <property type="match status" value="2"/>
</dbReference>
<feature type="compositionally biased region" description="Basic and acidic residues" evidence="12">
    <location>
        <begin position="587"/>
        <end position="604"/>
    </location>
</feature>
<dbReference type="SUPFAM" id="SSF52540">
    <property type="entry name" value="P-loop containing nucleoside triphosphate hydrolases"/>
    <property type="match status" value="1"/>
</dbReference>
<dbReference type="InterPro" id="IPR001650">
    <property type="entry name" value="Helicase_C-like"/>
</dbReference>
<dbReference type="PROSITE" id="PS00039">
    <property type="entry name" value="DEAD_ATP_HELICASE"/>
    <property type="match status" value="1"/>
</dbReference>
<organism evidence="16 17">
    <name type="scientific">Undibacterium jejuense</name>
    <dbReference type="NCBI Taxonomy" id="1344949"/>
    <lineage>
        <taxon>Bacteria</taxon>
        <taxon>Pseudomonadati</taxon>
        <taxon>Pseudomonadota</taxon>
        <taxon>Betaproteobacteria</taxon>
        <taxon>Burkholderiales</taxon>
        <taxon>Oxalobacteraceae</taxon>
        <taxon>Undibacterium</taxon>
    </lineage>
</organism>
<reference evidence="16" key="1">
    <citation type="submission" date="2020-08" db="EMBL/GenBank/DDBJ databases">
        <title>Novel species isolated from subtropical streams in China.</title>
        <authorList>
            <person name="Lu H."/>
        </authorList>
    </citation>
    <scope>NUCLEOTIDE SEQUENCE</scope>
    <source>
        <strain evidence="16">KACC 12607</strain>
    </source>
</reference>
<keyword evidence="7 10" id="KW-0694">RNA-binding</keyword>
<keyword evidence="6 10" id="KW-0067">ATP-binding</keyword>
<comment type="caution">
    <text evidence="16">The sequence shown here is derived from an EMBL/GenBank/DDBJ whole genome shotgun (WGS) entry which is preliminary data.</text>
</comment>
<dbReference type="GO" id="GO:0005524">
    <property type="term" value="F:ATP binding"/>
    <property type="evidence" value="ECO:0007669"/>
    <property type="project" value="UniProtKB-UniRule"/>
</dbReference>
<dbReference type="InterPro" id="IPR005580">
    <property type="entry name" value="DbpA/CsdA_RNA-bd_dom"/>
</dbReference>
<evidence type="ECO:0000256" key="4">
    <source>
        <dbReference type="ARBA" id="ARBA00022801"/>
    </source>
</evidence>
<dbReference type="FunFam" id="3.40.50.300:FF:000108">
    <property type="entry name" value="ATP-dependent RNA helicase RhlE"/>
    <property type="match status" value="1"/>
</dbReference>
<comment type="subcellular location">
    <subcellularLocation>
        <location evidence="1 10">Cytoplasm</location>
    </subcellularLocation>
</comment>
<dbReference type="PROSITE" id="PS51192">
    <property type="entry name" value="HELICASE_ATP_BIND_1"/>
    <property type="match status" value="1"/>
</dbReference>
<dbReference type="CDD" id="cd00268">
    <property type="entry name" value="DEADc"/>
    <property type="match status" value="1"/>
</dbReference>